<dbReference type="EMBL" id="JAFJYC010000001">
    <property type="protein sequence ID" value="MBT9431163.1"/>
    <property type="molecule type" value="Genomic_DNA"/>
</dbReference>
<keyword evidence="2" id="KW-1185">Reference proteome</keyword>
<evidence type="ECO:0000313" key="1">
    <source>
        <dbReference type="EMBL" id="MBT9431163.1"/>
    </source>
</evidence>
<organism evidence="1 2">
    <name type="scientific">Candidatus Sodalis endolongispinus</name>
    <dbReference type="NCBI Taxonomy" id="2812662"/>
    <lineage>
        <taxon>Bacteria</taxon>
        <taxon>Pseudomonadati</taxon>
        <taxon>Pseudomonadota</taxon>
        <taxon>Gammaproteobacteria</taxon>
        <taxon>Enterobacterales</taxon>
        <taxon>Bruguierivoracaceae</taxon>
        <taxon>Sodalis</taxon>
    </lineage>
</organism>
<dbReference type="RefSeq" id="WP_215668324.1">
    <property type="nucleotide sequence ID" value="NZ_JAFJYC010000001.1"/>
</dbReference>
<protein>
    <submittedName>
        <fullName evidence="1">Uncharacterized protein</fullName>
    </submittedName>
</protein>
<gene>
    <name evidence="1" type="ORF">JZM24_01495</name>
</gene>
<name>A0ABS5Y889_9GAMM</name>
<sequence>MEPKCWLLEIPDGDCDIHVRWANESTRLALSAGWRGMLLMQRLNLALRAGTARHQELPLFALAKLQVFIDESRGVQVDYAQQQWAQVELDDYPNIGTCADNRAVDVGQLSARAIPDERAGGIFTPDGVLLANTIFIK</sequence>
<accession>A0ABS5Y889</accession>
<comment type="caution">
    <text evidence="1">The sequence shown here is derived from an EMBL/GenBank/DDBJ whole genome shotgun (WGS) entry which is preliminary data.</text>
</comment>
<evidence type="ECO:0000313" key="2">
    <source>
        <dbReference type="Proteomes" id="UP000811282"/>
    </source>
</evidence>
<proteinExistence type="predicted"/>
<reference evidence="1 2" key="1">
    <citation type="journal article" date="2021" name="Genome Biol. Evol.">
        <title>The evolution of interdependence in a four-way mealybug symbiosis.</title>
        <authorList>
            <person name="Garber A.I."/>
            <person name="Kupper M."/>
            <person name="Laetsch D.R."/>
            <person name="Weldon S.R."/>
            <person name="Ladinsky M.S."/>
            <person name="Bjorkman P.J."/>
            <person name="McCutcheon J.P."/>
        </authorList>
    </citation>
    <scope>NUCLEOTIDE SEQUENCE [LARGE SCALE GENOMIC DNA]</scope>
    <source>
        <strain evidence="1">SOD</strain>
    </source>
</reference>
<dbReference type="Proteomes" id="UP000811282">
    <property type="component" value="Unassembled WGS sequence"/>
</dbReference>